<sequence length="198" mass="22577">MIQKHSPRPDAATAIKQSSFLLDAASNRLAVRLRDPSGVDDYRQELALHVLKRWNRFDPARGSAGSFINELVRDRERDIIRSYWRKCRGHGQTIQWPVSPHDGALLDVIDHRTVPGEDWREMDAAIEGLIAPEQTICQLYRSGHSISDIAKRLQLSRGAIYRSLNFIGEYFEDQGLREYIDFPSARDIDGVTDDSTLT</sequence>
<dbReference type="GO" id="GO:0006352">
    <property type="term" value="P:DNA-templated transcription initiation"/>
    <property type="evidence" value="ECO:0007669"/>
    <property type="project" value="InterPro"/>
</dbReference>
<dbReference type="OrthoDB" id="279258at2"/>
<dbReference type="GO" id="GO:0000150">
    <property type="term" value="F:DNA strand exchange activity"/>
    <property type="evidence" value="ECO:0007669"/>
    <property type="project" value="InterPro"/>
</dbReference>
<gene>
    <name evidence="2" type="ORF">Enr8_47930</name>
</gene>
<dbReference type="InterPro" id="IPR006120">
    <property type="entry name" value="Resolvase_HTH_dom"/>
</dbReference>
<organism evidence="2 3">
    <name type="scientific">Blastopirellula retiformator</name>
    <dbReference type="NCBI Taxonomy" id="2527970"/>
    <lineage>
        <taxon>Bacteria</taxon>
        <taxon>Pseudomonadati</taxon>
        <taxon>Planctomycetota</taxon>
        <taxon>Planctomycetia</taxon>
        <taxon>Pirellulales</taxon>
        <taxon>Pirellulaceae</taxon>
        <taxon>Blastopirellula</taxon>
    </lineage>
</organism>
<comment type="caution">
    <text evidence="2">The sequence shown here is derived from an EMBL/GenBank/DDBJ whole genome shotgun (WGS) entry which is preliminary data.</text>
</comment>
<reference evidence="2 3" key="1">
    <citation type="submission" date="2019-02" db="EMBL/GenBank/DDBJ databases">
        <title>Deep-cultivation of Planctomycetes and their phenomic and genomic characterization uncovers novel biology.</title>
        <authorList>
            <person name="Wiegand S."/>
            <person name="Jogler M."/>
            <person name="Boedeker C."/>
            <person name="Pinto D."/>
            <person name="Vollmers J."/>
            <person name="Rivas-Marin E."/>
            <person name="Kohn T."/>
            <person name="Peeters S.H."/>
            <person name="Heuer A."/>
            <person name="Rast P."/>
            <person name="Oberbeckmann S."/>
            <person name="Bunk B."/>
            <person name="Jeske O."/>
            <person name="Meyerdierks A."/>
            <person name="Storesund J.E."/>
            <person name="Kallscheuer N."/>
            <person name="Luecker S."/>
            <person name="Lage O.M."/>
            <person name="Pohl T."/>
            <person name="Merkel B.J."/>
            <person name="Hornburger P."/>
            <person name="Mueller R.-W."/>
            <person name="Bruemmer F."/>
            <person name="Labrenz M."/>
            <person name="Spormann A.M."/>
            <person name="Op Den Camp H."/>
            <person name="Overmann J."/>
            <person name="Amann R."/>
            <person name="Jetten M.S.M."/>
            <person name="Mascher T."/>
            <person name="Medema M.H."/>
            <person name="Devos D.P."/>
            <person name="Kaster A.-K."/>
            <person name="Ovreas L."/>
            <person name="Rohde M."/>
            <person name="Galperin M.Y."/>
            <person name="Jogler C."/>
        </authorList>
    </citation>
    <scope>NUCLEOTIDE SEQUENCE [LARGE SCALE GENOMIC DNA]</scope>
    <source>
        <strain evidence="2 3">Enr8</strain>
    </source>
</reference>
<evidence type="ECO:0000313" key="3">
    <source>
        <dbReference type="Proteomes" id="UP000318878"/>
    </source>
</evidence>
<dbReference type="GO" id="GO:0003700">
    <property type="term" value="F:DNA-binding transcription factor activity"/>
    <property type="evidence" value="ECO:0007669"/>
    <property type="project" value="InterPro"/>
</dbReference>
<keyword evidence="3" id="KW-1185">Reference proteome</keyword>
<proteinExistence type="predicted"/>
<accession>A0A5C5UUM6</accession>
<feature type="domain" description="Resolvase HTH" evidence="1">
    <location>
        <begin position="134"/>
        <end position="165"/>
    </location>
</feature>
<dbReference type="RefSeq" id="WP_146436455.1">
    <property type="nucleotide sequence ID" value="NZ_SJPF01000006.1"/>
</dbReference>
<dbReference type="InterPro" id="IPR013325">
    <property type="entry name" value="RNA_pol_sigma_r2"/>
</dbReference>
<dbReference type="AlphaFoldDB" id="A0A5C5UUM6"/>
<evidence type="ECO:0000259" key="1">
    <source>
        <dbReference type="Pfam" id="PF02796"/>
    </source>
</evidence>
<dbReference type="Pfam" id="PF02796">
    <property type="entry name" value="HTH_7"/>
    <property type="match status" value="1"/>
</dbReference>
<dbReference type="SUPFAM" id="SSF88946">
    <property type="entry name" value="Sigma2 domain of RNA polymerase sigma factors"/>
    <property type="match status" value="1"/>
</dbReference>
<evidence type="ECO:0000313" key="2">
    <source>
        <dbReference type="EMBL" id="TWT30134.1"/>
    </source>
</evidence>
<protein>
    <submittedName>
        <fullName evidence="2">RNA polymerase sigma factor</fullName>
    </submittedName>
</protein>
<dbReference type="Proteomes" id="UP000318878">
    <property type="component" value="Unassembled WGS sequence"/>
</dbReference>
<dbReference type="GO" id="GO:0003677">
    <property type="term" value="F:DNA binding"/>
    <property type="evidence" value="ECO:0007669"/>
    <property type="project" value="InterPro"/>
</dbReference>
<name>A0A5C5UUM6_9BACT</name>
<dbReference type="EMBL" id="SJPF01000006">
    <property type="protein sequence ID" value="TWT30134.1"/>
    <property type="molecule type" value="Genomic_DNA"/>
</dbReference>
<dbReference type="Gene3D" id="1.10.10.60">
    <property type="entry name" value="Homeodomain-like"/>
    <property type="match status" value="1"/>
</dbReference>